<dbReference type="GO" id="GO:0000785">
    <property type="term" value="C:chromatin"/>
    <property type="evidence" value="ECO:0007669"/>
    <property type="project" value="TreeGrafter"/>
</dbReference>
<keyword evidence="2 4" id="KW-1015">Disulfide bond</keyword>
<keyword evidence="7" id="KW-0449">Lipoprotein</keyword>
<comment type="caution">
    <text evidence="7">The sequence shown here is derived from an EMBL/GenBank/DDBJ whole genome shotgun (WGS) entry which is preliminary data.</text>
</comment>
<feature type="domain" description="RRM" evidence="6">
    <location>
        <begin position="849"/>
        <end position="932"/>
    </location>
</feature>
<dbReference type="GO" id="GO:0010468">
    <property type="term" value="P:regulation of gene expression"/>
    <property type="evidence" value="ECO:0007669"/>
    <property type="project" value="TreeGrafter"/>
</dbReference>
<evidence type="ECO:0000256" key="3">
    <source>
        <dbReference type="ARBA" id="ARBA00023242"/>
    </source>
</evidence>
<evidence type="ECO:0000259" key="6">
    <source>
        <dbReference type="PROSITE" id="PS50102"/>
    </source>
</evidence>
<evidence type="ECO:0000256" key="5">
    <source>
        <dbReference type="PROSITE-ProRule" id="PRU00176"/>
    </source>
</evidence>
<name>A0AAD4R1W0_9BILA</name>
<feature type="disulfide bond" evidence="4">
    <location>
        <begin position="190"/>
        <end position="205"/>
    </location>
</feature>
<evidence type="ECO:0000256" key="1">
    <source>
        <dbReference type="ARBA" id="ARBA00004123"/>
    </source>
</evidence>
<dbReference type="PROSITE" id="PS50102">
    <property type="entry name" value="RRM"/>
    <property type="match status" value="4"/>
</dbReference>
<dbReference type="SMART" id="SM00192">
    <property type="entry name" value="LDLa"/>
    <property type="match status" value="10"/>
</dbReference>
<dbReference type="CDD" id="cd00112">
    <property type="entry name" value="LDLa"/>
    <property type="match status" value="9"/>
</dbReference>
<dbReference type="Gene3D" id="3.30.70.330">
    <property type="match status" value="5"/>
</dbReference>
<dbReference type="SMART" id="SM00360">
    <property type="entry name" value="RRM"/>
    <property type="match status" value="5"/>
</dbReference>
<sequence length="1049" mass="116194">MCLHFNHSNPEKGEETRKLSTSKPLSIEFYSAHSKKLFNTANWTSQIYTLQSFSSRPGSSRFHDSRKSERDARTVMVGGLSKDTTEDSLRKYFIEKNMYVTDCEIIRYKHTGISRQFGFVEFVTVEQVYDACEPGLTKCNNANVCYSNEMRCDGDQHCPDGDDEANCSDCNNDAVLCALTSECIPKWNLCDGQADCPDKMDEKNCDCKGCSGSGKVLCEGSQKVCIEKSKICDGNNDCSDGEDEEGCPGTCNSISKSDESGNETSRAAINLKAINCDGVNYDWRYGCGGGFTACEGYCKECYTQSAFDCNTSGNSTRCIHRSLVCNGVDDCGNGRDEANCDCSANHMTICSSVTINDEPSCFSSSQRCDGYSDCPTGEDENDCDKCTNNSFYCEKDKRCVPSTSRCDGVSDCSDHADEMNCTCEECHTTLSCFSKADPSKKHCLRGEHLCDGTEHCFDGEDEKVYCNDACEPGLTKCNNANVCYSNEMRCDGDQHCPDGDDEANCSDCNNDAVLCALTSECIPKWNLCDGQADCPDKMDEKNCDCKGCSGSGKVLCEGSQKVCIEKSKICDGNNDCSDGEDEEGCPGTCNSISKSDESGNETSRAAINLKAINCDGVNYDWRYGCGGGFTACEGYCKECYTQSAFDCNTSGNSTRCIHRSLVNRALNSQPHAIDNKVVDVKQADSRRREFTLFIGKLSPKTTDESLQKHFSKYGQLTQCNVKTDRQTGRSRGFGYVAFGSQEELDRALKDQPHVIDGVEVKINYQTSELDLVVDSLPRNISEESLKKLLWDFFSQYGHVRDCSFIKNSAGTTTAFVSLSSKDELDHALDGQPHVIDGVEVKINYLTTELDLQVDSLPRNISEETLKKSLWDLFSRYGQVRNCTFIKNYYSGTTTAFIALSSKDEVSRALNARPHRIDGKLICTHQKGEQFDLIVHGLPKDTTDEDLYEIFSKTGKVVHWGVKRDPKNTTNRPLGYEQSPTTFSNTTTFSKTEIVKSESLVEYIPKVLVCFDIPRGQVKINYLTTELDLVVDSLPRNISEETLKKSTHIQ</sequence>
<keyword evidence="5" id="KW-0694">RNA-binding</keyword>
<feature type="domain" description="RRM" evidence="6">
    <location>
        <begin position="690"/>
        <end position="767"/>
    </location>
</feature>
<feature type="disulfide bond" evidence="4">
    <location>
        <begin position="570"/>
        <end position="585"/>
    </location>
</feature>
<feature type="domain" description="RRM" evidence="6">
    <location>
        <begin position="73"/>
        <end position="157"/>
    </location>
</feature>
<dbReference type="SUPFAM" id="SSF57424">
    <property type="entry name" value="LDL receptor-like module"/>
    <property type="match status" value="8"/>
</dbReference>
<reference evidence="7" key="1">
    <citation type="submission" date="2022-01" db="EMBL/GenBank/DDBJ databases">
        <title>Genome Sequence Resource for Two Populations of Ditylenchus destructor, the Migratory Endoparasitic Phytonematode.</title>
        <authorList>
            <person name="Zhang H."/>
            <person name="Lin R."/>
            <person name="Xie B."/>
        </authorList>
    </citation>
    <scope>NUCLEOTIDE SEQUENCE</scope>
    <source>
        <strain evidence="7">BazhouSP</strain>
    </source>
</reference>
<comment type="caution">
    <text evidence="4">Lacks conserved residue(s) required for the propagation of feature annotation.</text>
</comment>
<dbReference type="Pfam" id="PF00057">
    <property type="entry name" value="Ldl_recept_a"/>
    <property type="match status" value="6"/>
</dbReference>
<dbReference type="AlphaFoldDB" id="A0AAD4R1W0"/>
<dbReference type="Gene3D" id="4.10.400.10">
    <property type="entry name" value="Low-density Lipoprotein Receptor"/>
    <property type="match status" value="8"/>
</dbReference>
<accession>A0AAD4R1W0</accession>
<dbReference type="GO" id="GO:0003723">
    <property type="term" value="F:RNA binding"/>
    <property type="evidence" value="ECO:0007669"/>
    <property type="project" value="UniProtKB-UniRule"/>
</dbReference>
<dbReference type="PANTHER" id="PTHR48033:SF10">
    <property type="entry name" value="RNA-BINDING PROTEIN SQUID"/>
    <property type="match status" value="1"/>
</dbReference>
<keyword evidence="7" id="KW-0675">Receptor</keyword>
<dbReference type="PROSITE" id="PS50068">
    <property type="entry name" value="LDLRA_2"/>
    <property type="match status" value="10"/>
</dbReference>
<dbReference type="InterPro" id="IPR002172">
    <property type="entry name" value="LDrepeatLR_classA_rpt"/>
</dbReference>
<dbReference type="EMBL" id="JAKKPZ010000026">
    <property type="protein sequence ID" value="KAI1710386.1"/>
    <property type="molecule type" value="Genomic_DNA"/>
</dbReference>
<dbReference type="GO" id="GO:0005654">
    <property type="term" value="C:nucleoplasm"/>
    <property type="evidence" value="ECO:0007669"/>
    <property type="project" value="TreeGrafter"/>
</dbReference>
<feature type="disulfide bond" evidence="4">
    <location>
        <begin position="406"/>
        <end position="421"/>
    </location>
</feature>
<keyword evidence="8" id="KW-1185">Reference proteome</keyword>
<dbReference type="InterPro" id="IPR035979">
    <property type="entry name" value="RBD_domain_sf"/>
</dbReference>
<dbReference type="PANTHER" id="PTHR48033">
    <property type="entry name" value="RNA-BINDING (RRM/RBD/RNP MOTIFS) FAMILY PROTEIN"/>
    <property type="match status" value="1"/>
</dbReference>
<gene>
    <name evidence="7" type="ORF">DdX_10745</name>
</gene>
<protein>
    <submittedName>
        <fullName evidence="7">Low-density lipoprotein receptor domain class A domain-containing protein</fullName>
    </submittedName>
</protein>
<proteinExistence type="predicted"/>
<feature type="disulfide bond" evidence="4">
    <location>
        <begin position="528"/>
        <end position="543"/>
    </location>
</feature>
<dbReference type="InterPro" id="IPR012677">
    <property type="entry name" value="Nucleotide-bd_a/b_plait_sf"/>
</dbReference>
<feature type="disulfide bond" evidence="4">
    <location>
        <begin position="368"/>
        <end position="383"/>
    </location>
</feature>
<feature type="disulfide bond" evidence="4">
    <location>
        <begin position="325"/>
        <end position="340"/>
    </location>
</feature>
<dbReference type="InterPro" id="IPR000504">
    <property type="entry name" value="RRM_dom"/>
</dbReference>
<keyword evidence="3" id="KW-0539">Nucleus</keyword>
<evidence type="ECO:0000313" key="8">
    <source>
        <dbReference type="Proteomes" id="UP001201812"/>
    </source>
</evidence>
<evidence type="ECO:0000313" key="7">
    <source>
        <dbReference type="EMBL" id="KAI1710386.1"/>
    </source>
</evidence>
<comment type="subcellular location">
    <subcellularLocation>
        <location evidence="1">Nucleus</location>
    </subcellularLocation>
</comment>
<evidence type="ECO:0000256" key="4">
    <source>
        <dbReference type="PROSITE-ProRule" id="PRU00124"/>
    </source>
</evidence>
<evidence type="ECO:0000256" key="2">
    <source>
        <dbReference type="ARBA" id="ARBA00023157"/>
    </source>
</evidence>
<feature type="disulfide bond" evidence="4">
    <location>
        <begin position="490"/>
        <end position="505"/>
    </location>
</feature>
<feature type="domain" description="RRM" evidence="6">
    <location>
        <begin position="769"/>
        <end position="847"/>
    </location>
</feature>
<dbReference type="InterPro" id="IPR036055">
    <property type="entry name" value="LDL_receptor-like_sf"/>
</dbReference>
<dbReference type="SUPFAM" id="SSF54928">
    <property type="entry name" value="RNA-binding domain, RBD"/>
    <property type="match status" value="4"/>
</dbReference>
<dbReference type="PRINTS" id="PR00261">
    <property type="entry name" value="LDLRECEPTOR"/>
</dbReference>
<dbReference type="Proteomes" id="UP001201812">
    <property type="component" value="Unassembled WGS sequence"/>
</dbReference>
<organism evidence="7 8">
    <name type="scientific">Ditylenchus destructor</name>
    <dbReference type="NCBI Taxonomy" id="166010"/>
    <lineage>
        <taxon>Eukaryota</taxon>
        <taxon>Metazoa</taxon>
        <taxon>Ecdysozoa</taxon>
        <taxon>Nematoda</taxon>
        <taxon>Chromadorea</taxon>
        <taxon>Rhabditida</taxon>
        <taxon>Tylenchina</taxon>
        <taxon>Tylenchomorpha</taxon>
        <taxon>Sphaerularioidea</taxon>
        <taxon>Anguinidae</taxon>
        <taxon>Anguininae</taxon>
        <taxon>Ditylenchus</taxon>
    </lineage>
</organism>
<dbReference type="Pfam" id="PF00076">
    <property type="entry name" value="RRM_1"/>
    <property type="match status" value="5"/>
</dbReference>
<feature type="disulfide bond" evidence="4">
    <location>
        <begin position="152"/>
        <end position="167"/>
    </location>
</feature>
<feature type="disulfide bond" evidence="4">
    <location>
        <begin position="232"/>
        <end position="247"/>
    </location>
</feature>